<keyword evidence="3" id="KW-0576">Peroxisome</keyword>
<name>A0ABP1CKA8_9APHY</name>
<evidence type="ECO:0000256" key="4">
    <source>
        <dbReference type="ARBA" id="ARBA00046271"/>
    </source>
</evidence>
<evidence type="ECO:0000256" key="3">
    <source>
        <dbReference type="ARBA" id="ARBA00023140"/>
    </source>
</evidence>
<evidence type="ECO:0008006" key="7">
    <source>
        <dbReference type="Google" id="ProtNLM"/>
    </source>
</evidence>
<evidence type="ECO:0000256" key="2">
    <source>
        <dbReference type="ARBA" id="ARBA00023136"/>
    </source>
</evidence>
<protein>
    <recommendedName>
        <fullName evidence="7">Peroxisomal biogenesis factor 11</fullName>
    </recommendedName>
</protein>
<dbReference type="PANTHER" id="PTHR12652:SF50">
    <property type="entry name" value="PEROXIN 11"/>
    <property type="match status" value="1"/>
</dbReference>
<comment type="subcellular location">
    <subcellularLocation>
        <location evidence="4">Peroxisome membrane</location>
    </subcellularLocation>
</comment>
<evidence type="ECO:0000313" key="5">
    <source>
        <dbReference type="EMBL" id="CAL1696123.1"/>
    </source>
</evidence>
<evidence type="ECO:0000313" key="6">
    <source>
        <dbReference type="Proteomes" id="UP001497453"/>
    </source>
</evidence>
<evidence type="ECO:0000256" key="1">
    <source>
        <dbReference type="ARBA" id="ARBA00022593"/>
    </source>
</evidence>
<reference evidence="6" key="1">
    <citation type="submission" date="2024-04" db="EMBL/GenBank/DDBJ databases">
        <authorList>
            <person name="Shaw F."/>
            <person name="Minotto A."/>
        </authorList>
    </citation>
    <scope>NUCLEOTIDE SEQUENCE [LARGE SCALE GENOMIC DNA]</scope>
</reference>
<dbReference type="Pfam" id="PF05648">
    <property type="entry name" value="PEX11"/>
    <property type="match status" value="1"/>
</dbReference>
<dbReference type="EMBL" id="OZ037944">
    <property type="protein sequence ID" value="CAL1696123.1"/>
    <property type="molecule type" value="Genomic_DNA"/>
</dbReference>
<keyword evidence="1" id="KW-0962">Peroxisome biogenesis</keyword>
<accession>A0ABP1CKA8</accession>
<dbReference type="Proteomes" id="UP001497453">
    <property type="component" value="Chromosome 1"/>
</dbReference>
<keyword evidence="6" id="KW-1185">Reference proteome</keyword>
<organism evidence="5 6">
    <name type="scientific">Somion occarium</name>
    <dbReference type="NCBI Taxonomy" id="3059160"/>
    <lineage>
        <taxon>Eukaryota</taxon>
        <taxon>Fungi</taxon>
        <taxon>Dikarya</taxon>
        <taxon>Basidiomycota</taxon>
        <taxon>Agaricomycotina</taxon>
        <taxon>Agaricomycetes</taxon>
        <taxon>Polyporales</taxon>
        <taxon>Cerrenaceae</taxon>
        <taxon>Somion</taxon>
    </lineage>
</organism>
<proteinExistence type="predicted"/>
<sequence>MTTIASQVVLHPVVSQSLKLLGTTLGRDKLYRSVQYFARFLAWFLLTRGYKIQAARWNALKSQLALGRKLMRLGKPLEHLQAALRAIQTRADAGEQITAIGRQLAYFGYLTYDGIVWANAVKFFNLSPSTTQKVNKMANRFWLAGILFSITHGLLKAGRLANEAKKLSGSQIWEKSLEVDRDAQLQALAAQRASTRHQFIIDILDVWIPATNVGLVHFNDGILGIFGLITSLLALRQQWFKVTGAKK</sequence>
<keyword evidence="2" id="KW-0472">Membrane</keyword>
<dbReference type="InterPro" id="IPR008733">
    <property type="entry name" value="PEX11"/>
</dbReference>
<dbReference type="PANTHER" id="PTHR12652">
    <property type="entry name" value="PEROXISOMAL BIOGENESIS FACTOR 11"/>
    <property type="match status" value="1"/>
</dbReference>
<gene>
    <name evidence="5" type="ORF">GFSPODELE1_LOCUS1052</name>
</gene>